<evidence type="ECO:0000313" key="3">
    <source>
        <dbReference type="EMBL" id="KAI7840209.1"/>
    </source>
</evidence>
<feature type="region of interest" description="Disordered" evidence="2">
    <location>
        <begin position="385"/>
        <end position="414"/>
    </location>
</feature>
<dbReference type="PANTHER" id="PTHR45615:SF66">
    <property type="entry name" value="CARD DOMAIN-CONTAINING PROTEIN"/>
    <property type="match status" value="1"/>
</dbReference>
<feature type="compositionally biased region" description="Low complexity" evidence="2">
    <location>
        <begin position="385"/>
        <end position="406"/>
    </location>
</feature>
<dbReference type="EMBL" id="JADXDR010000083">
    <property type="protein sequence ID" value="KAI7840209.1"/>
    <property type="molecule type" value="Genomic_DNA"/>
</dbReference>
<feature type="region of interest" description="Disordered" evidence="2">
    <location>
        <begin position="547"/>
        <end position="758"/>
    </location>
</feature>
<feature type="compositionally biased region" description="Polar residues" evidence="2">
    <location>
        <begin position="749"/>
        <end position="758"/>
    </location>
</feature>
<protein>
    <submittedName>
        <fullName evidence="3">Uncharacterized protein</fullName>
    </submittedName>
</protein>
<feature type="region of interest" description="Disordered" evidence="2">
    <location>
        <begin position="336"/>
        <end position="355"/>
    </location>
</feature>
<feature type="compositionally biased region" description="Polar residues" evidence="2">
    <location>
        <begin position="40"/>
        <end position="58"/>
    </location>
</feature>
<feature type="region of interest" description="Disordered" evidence="2">
    <location>
        <begin position="487"/>
        <end position="522"/>
    </location>
</feature>
<reference evidence="3" key="1">
    <citation type="submission" date="2020-11" db="EMBL/GenBank/DDBJ databases">
        <title>Chlorella ohadii genome sequencing and assembly.</title>
        <authorList>
            <person name="Murik O."/>
            <person name="Treves H."/>
            <person name="Kedem I."/>
            <person name="Shotland Y."/>
            <person name="Kaplan A."/>
        </authorList>
    </citation>
    <scope>NUCLEOTIDE SEQUENCE</scope>
    <source>
        <strain evidence="3">1</strain>
    </source>
</reference>
<gene>
    <name evidence="3" type="ORF">COHA_005991</name>
</gene>
<organism evidence="3 4">
    <name type="scientific">Chlorella ohadii</name>
    <dbReference type="NCBI Taxonomy" id="2649997"/>
    <lineage>
        <taxon>Eukaryota</taxon>
        <taxon>Viridiplantae</taxon>
        <taxon>Chlorophyta</taxon>
        <taxon>core chlorophytes</taxon>
        <taxon>Trebouxiophyceae</taxon>
        <taxon>Chlorellales</taxon>
        <taxon>Chlorellaceae</taxon>
        <taxon>Chlorella clade</taxon>
        <taxon>Chlorella</taxon>
    </lineage>
</organism>
<dbReference type="PANTHER" id="PTHR45615">
    <property type="entry name" value="MYOSIN HEAVY CHAIN, NON-MUSCLE"/>
    <property type="match status" value="1"/>
</dbReference>
<evidence type="ECO:0000313" key="4">
    <source>
        <dbReference type="Proteomes" id="UP001205105"/>
    </source>
</evidence>
<comment type="caution">
    <text evidence="3">The sequence shown here is derived from an EMBL/GenBank/DDBJ whole genome shotgun (WGS) entry which is preliminary data.</text>
</comment>
<dbReference type="AlphaFoldDB" id="A0AAD5DTP3"/>
<feature type="compositionally biased region" description="Low complexity" evidence="2">
    <location>
        <begin position="505"/>
        <end position="522"/>
    </location>
</feature>
<proteinExistence type="predicted"/>
<name>A0AAD5DTP3_9CHLO</name>
<feature type="compositionally biased region" description="Low complexity" evidence="2">
    <location>
        <begin position="592"/>
        <end position="605"/>
    </location>
</feature>
<feature type="coiled-coil region" evidence="1">
    <location>
        <begin position="427"/>
        <end position="468"/>
    </location>
</feature>
<sequence length="758" mass="77363">MEASRSTLWRLSSELRTANEALEQEVGSLRREVAARRLTRSSGSTQRASTSGASSPASQAGLGMAAADRLAELEAQLAHAARAAADKQAALEAAAAELQAAQAATAVADAGIAALTAQLREQQAAVAELHSQLTMAQEQAVVADAERAAQEDMAARTAGRVLALEQQIAELLRQADAEAGPHSGAIPSQADPTAGGPAIASRPSSRGEYAAPAGDSQAAGPLPQLADGTSQPHFTRVYSALLPPPSDVEAAQERQALQQEVARLASRLAAAEAELAEQLQQKQEALGRLATAQAEAASLRSERELLQEQAVSLQQEVSAWQQGSMLRGGASGAEVAAGATLERSPSRTLASRAHQEQLQARVQQLELQLAQYNTLLAAVEGTAPAAGSTATPTGHGSPCAGRASSPRARRALANGSPVQAAVTVLQFRRVAEEADALREQVQAAQAEVASTRRRERESRARYQQLQAQLSTLSAGLGTVQSLLQRQGLHTAPRRHSGSAPASPVGKAAKGAMAAGRRGSRGSAVQGDAMAVLSALLRSLQAEGTAHSSAVVSPQASDGAEASAPSAGALPRCPTAEKRSDPLEQAEEGGQDGQAFEAQAAGQGEEQAAEESLDVEALLPEDAAGGMQDSWDMLAATGADTETPLERSAAAAEGATIPAQWEQQGSSAASARARSRIPLPPPLGGTRTKPSPLVCSTDGKPERTQAGTGAGASPAKGSGTLGKLKASPHAGSASPGRGIKALFGCGSPNPKATLSSSHL</sequence>
<feature type="coiled-coil region" evidence="1">
    <location>
        <begin position="254"/>
        <end position="316"/>
    </location>
</feature>
<evidence type="ECO:0000256" key="1">
    <source>
        <dbReference type="SAM" id="Coils"/>
    </source>
</evidence>
<accession>A0AAD5DTP3</accession>
<feature type="region of interest" description="Disordered" evidence="2">
    <location>
        <begin position="178"/>
        <end position="230"/>
    </location>
</feature>
<feature type="region of interest" description="Disordered" evidence="2">
    <location>
        <begin position="35"/>
        <end position="60"/>
    </location>
</feature>
<feature type="coiled-coil region" evidence="1">
    <location>
        <begin position="70"/>
        <end position="174"/>
    </location>
</feature>
<keyword evidence="1" id="KW-0175">Coiled coil</keyword>
<evidence type="ECO:0000256" key="2">
    <source>
        <dbReference type="SAM" id="MobiDB-lite"/>
    </source>
</evidence>
<dbReference type="Proteomes" id="UP001205105">
    <property type="component" value="Unassembled WGS sequence"/>
</dbReference>
<feature type="coiled-coil region" evidence="1">
    <location>
        <begin position="355"/>
        <end position="382"/>
    </location>
</feature>
<keyword evidence="4" id="KW-1185">Reference proteome</keyword>